<gene>
    <name evidence="2" type="ORF">FHS74_002724</name>
</gene>
<feature type="domain" description="Short-chain fatty acyl coenzyme A regulators C-terminal" evidence="1">
    <location>
        <begin position="33"/>
        <end position="66"/>
    </location>
</feature>
<reference evidence="2 3" key="1">
    <citation type="submission" date="2020-08" db="EMBL/GenBank/DDBJ databases">
        <title>Genomic Encyclopedia of Type Strains, Phase IV (KMG-IV): sequencing the most valuable type-strain genomes for metagenomic binning, comparative biology and taxonomic classification.</title>
        <authorList>
            <person name="Goeker M."/>
        </authorList>
    </citation>
    <scope>NUCLEOTIDE SEQUENCE [LARGE SCALE GENOMIC DNA]</scope>
    <source>
        <strain evidence="2 3">DSM 22198</strain>
    </source>
</reference>
<feature type="domain" description="Short-chain fatty acyl coenzyme A regulators C-terminal" evidence="1">
    <location>
        <begin position="1"/>
        <end position="32"/>
    </location>
</feature>
<organism evidence="2 3">
    <name type="scientific">Nitrospirillum iridis</name>
    <dbReference type="NCBI Taxonomy" id="765888"/>
    <lineage>
        <taxon>Bacteria</taxon>
        <taxon>Pseudomonadati</taxon>
        <taxon>Pseudomonadota</taxon>
        <taxon>Alphaproteobacteria</taxon>
        <taxon>Rhodospirillales</taxon>
        <taxon>Azospirillaceae</taxon>
        <taxon>Nitrospirillum</taxon>
    </lineage>
</organism>
<dbReference type="Proteomes" id="UP000539175">
    <property type="component" value="Unassembled WGS sequence"/>
</dbReference>
<dbReference type="EMBL" id="JACIIZ010000007">
    <property type="protein sequence ID" value="MBB6252164.1"/>
    <property type="molecule type" value="Genomic_DNA"/>
</dbReference>
<accession>A0A7X0EF61</accession>
<keyword evidence="3" id="KW-1185">Reference proteome</keyword>
<dbReference type="RefSeq" id="WP_425491295.1">
    <property type="nucleotide sequence ID" value="NZ_JACIIZ010000007.1"/>
</dbReference>
<evidence type="ECO:0000313" key="2">
    <source>
        <dbReference type="EMBL" id="MBB6252164.1"/>
    </source>
</evidence>
<evidence type="ECO:0000259" key="1">
    <source>
        <dbReference type="Pfam" id="PF09856"/>
    </source>
</evidence>
<comment type="caution">
    <text evidence="2">The sequence shown here is derived from an EMBL/GenBank/DDBJ whole genome shotgun (WGS) entry which is preliminary data.</text>
</comment>
<evidence type="ECO:0000313" key="3">
    <source>
        <dbReference type="Proteomes" id="UP000539175"/>
    </source>
</evidence>
<dbReference type="AlphaFoldDB" id="A0A7X0EF61"/>
<protein>
    <submittedName>
        <fullName evidence="2">Putative transcriptional regulator</fullName>
    </submittedName>
</protein>
<proteinExistence type="predicted"/>
<sequence length="72" mass="8139">MARFGGGCPRWTVHQAFRNPGQILTQLMRMPDNCRLCTRLDCTQRAFPPLNHRLVVDENIRGLSSYIGPPTG</sequence>
<name>A0A7X0EF61_9PROT</name>
<dbReference type="InterPro" id="IPR018653">
    <property type="entry name" value="ScfR_C"/>
</dbReference>
<dbReference type="Pfam" id="PF09856">
    <property type="entry name" value="ScfRs"/>
    <property type="match status" value="2"/>
</dbReference>